<organism evidence="1 2">
    <name type="scientific">Helianthus annuus</name>
    <name type="common">Common sunflower</name>
    <dbReference type="NCBI Taxonomy" id="4232"/>
    <lineage>
        <taxon>Eukaryota</taxon>
        <taxon>Viridiplantae</taxon>
        <taxon>Streptophyta</taxon>
        <taxon>Embryophyta</taxon>
        <taxon>Tracheophyta</taxon>
        <taxon>Spermatophyta</taxon>
        <taxon>Magnoliopsida</taxon>
        <taxon>eudicotyledons</taxon>
        <taxon>Gunneridae</taxon>
        <taxon>Pentapetalae</taxon>
        <taxon>asterids</taxon>
        <taxon>campanulids</taxon>
        <taxon>Asterales</taxon>
        <taxon>Asteraceae</taxon>
        <taxon>Asteroideae</taxon>
        <taxon>Heliantheae alliance</taxon>
        <taxon>Heliantheae</taxon>
        <taxon>Helianthus</taxon>
    </lineage>
</organism>
<keyword evidence="2" id="KW-1185">Reference proteome</keyword>
<dbReference type="AlphaFoldDB" id="A0A9K3HVP7"/>
<protein>
    <submittedName>
        <fullName evidence="1">Uncharacterized protein</fullName>
    </submittedName>
</protein>
<accession>A0A9K3HVP7</accession>
<reference evidence="1" key="1">
    <citation type="journal article" date="2017" name="Nature">
        <title>The sunflower genome provides insights into oil metabolism, flowering and Asterid evolution.</title>
        <authorList>
            <person name="Badouin H."/>
            <person name="Gouzy J."/>
            <person name="Grassa C.J."/>
            <person name="Murat F."/>
            <person name="Staton S.E."/>
            <person name="Cottret L."/>
            <person name="Lelandais-Briere C."/>
            <person name="Owens G.L."/>
            <person name="Carrere S."/>
            <person name="Mayjonade B."/>
            <person name="Legrand L."/>
            <person name="Gill N."/>
            <person name="Kane N.C."/>
            <person name="Bowers J.E."/>
            <person name="Hubner S."/>
            <person name="Bellec A."/>
            <person name="Berard A."/>
            <person name="Berges H."/>
            <person name="Blanchet N."/>
            <person name="Boniface M.C."/>
            <person name="Brunel D."/>
            <person name="Catrice O."/>
            <person name="Chaidir N."/>
            <person name="Claudel C."/>
            <person name="Donnadieu C."/>
            <person name="Faraut T."/>
            <person name="Fievet G."/>
            <person name="Helmstetter N."/>
            <person name="King M."/>
            <person name="Knapp S.J."/>
            <person name="Lai Z."/>
            <person name="Le Paslier M.C."/>
            <person name="Lippi Y."/>
            <person name="Lorenzon L."/>
            <person name="Mandel J.R."/>
            <person name="Marage G."/>
            <person name="Marchand G."/>
            <person name="Marquand E."/>
            <person name="Bret-Mestries E."/>
            <person name="Morien E."/>
            <person name="Nambeesan S."/>
            <person name="Nguyen T."/>
            <person name="Pegot-Espagnet P."/>
            <person name="Pouilly N."/>
            <person name="Raftis F."/>
            <person name="Sallet E."/>
            <person name="Schiex T."/>
            <person name="Thomas J."/>
            <person name="Vandecasteele C."/>
            <person name="Vares D."/>
            <person name="Vear F."/>
            <person name="Vautrin S."/>
            <person name="Crespi M."/>
            <person name="Mangin B."/>
            <person name="Burke J.M."/>
            <person name="Salse J."/>
            <person name="Munos S."/>
            <person name="Vincourt P."/>
            <person name="Rieseberg L.H."/>
            <person name="Langlade N.B."/>
        </authorList>
    </citation>
    <scope>NUCLEOTIDE SEQUENCE</scope>
    <source>
        <tissue evidence="1">Leaves</tissue>
    </source>
</reference>
<dbReference type="EMBL" id="MNCJ02000325">
    <property type="protein sequence ID" value="KAF5785383.1"/>
    <property type="molecule type" value="Genomic_DNA"/>
</dbReference>
<evidence type="ECO:0000313" key="2">
    <source>
        <dbReference type="Proteomes" id="UP000215914"/>
    </source>
</evidence>
<evidence type="ECO:0000313" key="1">
    <source>
        <dbReference type="EMBL" id="KAF5785383.1"/>
    </source>
</evidence>
<name>A0A9K3HVP7_HELAN</name>
<dbReference type="Proteomes" id="UP000215914">
    <property type="component" value="Unassembled WGS sequence"/>
</dbReference>
<reference evidence="1" key="2">
    <citation type="submission" date="2020-06" db="EMBL/GenBank/DDBJ databases">
        <title>Helianthus annuus Genome sequencing and assembly Release 2.</title>
        <authorList>
            <person name="Gouzy J."/>
            <person name="Langlade N."/>
            <person name="Munos S."/>
        </authorList>
    </citation>
    <scope>NUCLEOTIDE SEQUENCE</scope>
    <source>
        <tissue evidence="1">Leaves</tissue>
    </source>
</reference>
<dbReference type="Gramene" id="mRNA:HanXRQr2_Chr10g0428031">
    <property type="protein sequence ID" value="CDS:HanXRQr2_Chr10g0428031.1"/>
    <property type="gene ID" value="HanXRQr2_Chr10g0428031"/>
</dbReference>
<proteinExistence type="predicted"/>
<gene>
    <name evidence="1" type="ORF">HanXRQr2_Chr10g0428031</name>
</gene>
<sequence>MDNSFLISFEKNTTVKNNKMGTCFQSMKHTPKEVNPSLSYMKHEQVSFSDHDTQIVGLSQVPSEPMSIISSVLDCENMVSPGVLSSTCSTHGYGDMAKCHDLDDFLFELRS</sequence>
<comment type="caution">
    <text evidence="1">The sequence shown here is derived from an EMBL/GenBank/DDBJ whole genome shotgun (WGS) entry which is preliminary data.</text>
</comment>